<organism evidence="3 4">
    <name type="scientific">Muraenolepis orangiensis</name>
    <name type="common">Patagonian moray cod</name>
    <dbReference type="NCBI Taxonomy" id="630683"/>
    <lineage>
        <taxon>Eukaryota</taxon>
        <taxon>Metazoa</taxon>
        <taxon>Chordata</taxon>
        <taxon>Craniata</taxon>
        <taxon>Vertebrata</taxon>
        <taxon>Euteleostomi</taxon>
        <taxon>Actinopterygii</taxon>
        <taxon>Neopterygii</taxon>
        <taxon>Teleostei</taxon>
        <taxon>Neoteleostei</taxon>
        <taxon>Acanthomorphata</taxon>
        <taxon>Zeiogadaria</taxon>
        <taxon>Gadariae</taxon>
        <taxon>Gadiformes</taxon>
        <taxon>Muraenolepidoidei</taxon>
        <taxon>Muraenolepididae</taxon>
        <taxon>Muraenolepis</taxon>
    </lineage>
</organism>
<feature type="compositionally biased region" description="Basic and acidic residues" evidence="1">
    <location>
        <begin position="805"/>
        <end position="814"/>
    </location>
</feature>
<evidence type="ECO:0008006" key="5">
    <source>
        <dbReference type="Google" id="ProtNLM"/>
    </source>
</evidence>
<comment type="caution">
    <text evidence="3">The sequence shown here is derived from an EMBL/GenBank/DDBJ whole genome shotgun (WGS) entry which is preliminary data.</text>
</comment>
<feature type="compositionally biased region" description="Basic and acidic residues" evidence="1">
    <location>
        <begin position="147"/>
        <end position="157"/>
    </location>
</feature>
<evidence type="ECO:0000313" key="4">
    <source>
        <dbReference type="Proteomes" id="UP001148018"/>
    </source>
</evidence>
<sequence>MNHFKLIFWSCPCLALLSYEPAERSQPFTKGSLRFANLPTLQDLQPLWKAHADSRAKLWAQMETQQKPKWSSVGVSSKAHIPARPGVNRPLSHVFNKPPQEKISPRRSQPIQNGNKRHTTLNVNPEEFPQAKPRSFEFSIKVPFMNKAKDGTPKESDPASSGGHGKFRPSSLQIQTSFNKRSGAQKGSSDDTGSQVDPSKLSYNLEIDVPIPSKEKQETLSTPENPFGNSLDANQKRPWTGQNKPTNTDLYALSVPETPESGAHLASTSRDIFPPKRPTYVNRLNEYYNSQMEPKPATYDYSNDQSGQARSSDLTYMYEQSYPPSVTMPYDKAQHELNDLSFRPNENECSKCQKQEAGVDSQTAISERGNYDQFGSSSEQQFRTGHDEDSSQAIDQGYNWYTTSAPSQYEQVSRPVWNTDTIYQAKNDAVVADSQQSMFKPPAPAGYQTYEYEKDQSKQTLPGYLDAVQQPPPLISHIGTSQMNDKAQFTKSVMEPEYYLGAQVDKLGPVSDYAETSSGLADYSPNSFNQHSQREPLYVGYSTEQQGIVQSTPSTAAFDTYQPNPLASDNYTPIYNSLPKQANKGLQYTANAQADNYYIPDPANYVPFEEAPGSSTLVPLKEIAKPQWQTAALSKSNSYDDQYNGPSSGREQLQIPIKVHSTFKPNNSPSFSSALYQHYYPSEGFDDYQDGKSQVYQPQDVSYTANPNIPQMFPSLQQTSTTFSNKEPALENMNQNAMEIKGNLDLVYTQQGPQYTLPEQSFSQKKADQTSQEAEEGFKVVPYSKSDGYSSRGWERPPASGYEEMGTKKEYPNP</sequence>
<feature type="signal peptide" evidence="2">
    <location>
        <begin position="1"/>
        <end position="25"/>
    </location>
</feature>
<evidence type="ECO:0000313" key="3">
    <source>
        <dbReference type="EMBL" id="KAJ3596947.1"/>
    </source>
</evidence>
<feature type="chain" id="PRO_5040167561" description="Enamelin" evidence="2">
    <location>
        <begin position="26"/>
        <end position="814"/>
    </location>
</feature>
<accession>A0A9Q0DY86</accession>
<name>A0A9Q0DY86_9TELE</name>
<dbReference type="Proteomes" id="UP001148018">
    <property type="component" value="Unassembled WGS sequence"/>
</dbReference>
<keyword evidence="2" id="KW-0732">Signal</keyword>
<protein>
    <recommendedName>
        <fullName evidence="5">Enamelin</fullName>
    </recommendedName>
</protein>
<reference evidence="3" key="1">
    <citation type="submission" date="2022-07" db="EMBL/GenBank/DDBJ databases">
        <title>Chromosome-level genome of Muraenolepis orangiensis.</title>
        <authorList>
            <person name="Kim J."/>
        </authorList>
    </citation>
    <scope>NUCLEOTIDE SEQUENCE</scope>
    <source>
        <strain evidence="3">KU_S4_2022</strain>
        <tissue evidence="3">Muscle</tissue>
    </source>
</reference>
<gene>
    <name evidence="3" type="ORF">NHX12_003347</name>
</gene>
<evidence type="ECO:0000256" key="1">
    <source>
        <dbReference type="SAM" id="MobiDB-lite"/>
    </source>
</evidence>
<feature type="compositionally biased region" description="Polar residues" evidence="1">
    <location>
        <begin position="373"/>
        <end position="383"/>
    </location>
</feature>
<feature type="region of interest" description="Disordered" evidence="1">
    <location>
        <begin position="69"/>
        <end position="246"/>
    </location>
</feature>
<dbReference type="OrthoDB" id="8876783at2759"/>
<feature type="region of interest" description="Disordered" evidence="1">
    <location>
        <begin position="759"/>
        <end position="814"/>
    </location>
</feature>
<feature type="compositionally biased region" description="Polar residues" evidence="1">
    <location>
        <begin position="170"/>
        <end position="197"/>
    </location>
</feature>
<feature type="compositionally biased region" description="Polar residues" evidence="1">
    <location>
        <begin position="759"/>
        <end position="772"/>
    </location>
</feature>
<proteinExistence type="predicted"/>
<dbReference type="EMBL" id="JANIIK010000110">
    <property type="protein sequence ID" value="KAJ3596947.1"/>
    <property type="molecule type" value="Genomic_DNA"/>
</dbReference>
<keyword evidence="4" id="KW-1185">Reference proteome</keyword>
<feature type="compositionally biased region" description="Polar residues" evidence="1">
    <location>
        <begin position="219"/>
        <end position="233"/>
    </location>
</feature>
<evidence type="ECO:0000256" key="2">
    <source>
        <dbReference type="SAM" id="SignalP"/>
    </source>
</evidence>
<dbReference type="AlphaFoldDB" id="A0A9Q0DY86"/>
<feature type="region of interest" description="Disordered" evidence="1">
    <location>
        <begin position="369"/>
        <end position="391"/>
    </location>
</feature>